<reference evidence="1 2" key="1">
    <citation type="submission" date="2018-05" db="EMBL/GenBank/DDBJ databases">
        <title>Genomic Encyclopedia of Type Strains, Phase IV (KMG-IV): sequencing the most valuable type-strain genomes for metagenomic binning, comparative biology and taxonomic classification.</title>
        <authorList>
            <person name="Goeker M."/>
        </authorList>
    </citation>
    <scope>NUCLEOTIDE SEQUENCE [LARGE SCALE GENOMIC DNA]</scope>
    <source>
        <strain evidence="1 2">DSM 16791</strain>
    </source>
</reference>
<dbReference type="EMBL" id="QGTR01000003">
    <property type="protein sequence ID" value="PWW00608.1"/>
    <property type="molecule type" value="Genomic_DNA"/>
</dbReference>
<dbReference type="OrthoDB" id="8479535at2"/>
<protein>
    <submittedName>
        <fullName evidence="1">Uncharacterized protein</fullName>
    </submittedName>
</protein>
<evidence type="ECO:0000313" key="1">
    <source>
        <dbReference type="EMBL" id="PWW00608.1"/>
    </source>
</evidence>
<comment type="caution">
    <text evidence="1">The sequence shown here is derived from an EMBL/GenBank/DDBJ whole genome shotgun (WGS) entry which is preliminary data.</text>
</comment>
<dbReference type="RefSeq" id="WP_110032804.1">
    <property type="nucleotide sequence ID" value="NZ_QGTR01000003.1"/>
</dbReference>
<dbReference type="AlphaFoldDB" id="A0A317PLD5"/>
<organism evidence="1 2">
    <name type="scientific">Hoeflea marina</name>
    <dbReference type="NCBI Taxonomy" id="274592"/>
    <lineage>
        <taxon>Bacteria</taxon>
        <taxon>Pseudomonadati</taxon>
        <taxon>Pseudomonadota</taxon>
        <taxon>Alphaproteobacteria</taxon>
        <taxon>Hyphomicrobiales</taxon>
        <taxon>Rhizobiaceae</taxon>
        <taxon>Hoeflea</taxon>
    </lineage>
</organism>
<evidence type="ECO:0000313" key="2">
    <source>
        <dbReference type="Proteomes" id="UP000246352"/>
    </source>
</evidence>
<dbReference type="Proteomes" id="UP000246352">
    <property type="component" value="Unassembled WGS sequence"/>
</dbReference>
<gene>
    <name evidence="1" type="ORF">DFR52_103816</name>
</gene>
<name>A0A317PLD5_9HYPH</name>
<proteinExistence type="predicted"/>
<sequence>MSDILMLKEAAASQAISLVLFSKDQAGIDVQYTTFTNNRPKDYSNTIYVWEGGPDVPWQRIDSFVGESVIEGNTYTGIQRVNFPYDVGKDYVVGYAVASTPGATCSALYLPKDNQETTSENLTVGFSAIGPGAVKVNYRCLPQYNPVAFKNWVGIYNGPRADYDGKPLDAANVPFPNTNGSATIPIQLQIGATYTVGYYMVPLDKGKISLAAQVTFNT</sequence>
<keyword evidence="2" id="KW-1185">Reference proteome</keyword>
<accession>A0A317PLD5</accession>